<name>A0A2G8JR90_STIJA</name>
<feature type="compositionally biased region" description="Polar residues" evidence="2">
    <location>
        <begin position="75"/>
        <end position="84"/>
    </location>
</feature>
<keyword evidence="4" id="KW-1185">Reference proteome</keyword>
<evidence type="ECO:0000256" key="2">
    <source>
        <dbReference type="SAM" id="MobiDB-lite"/>
    </source>
</evidence>
<proteinExistence type="predicted"/>
<comment type="caution">
    <text evidence="3">The sequence shown here is derived from an EMBL/GenBank/DDBJ whole genome shotgun (WGS) entry which is preliminary data.</text>
</comment>
<reference evidence="3 4" key="1">
    <citation type="journal article" date="2017" name="PLoS Biol.">
        <title>The sea cucumber genome provides insights into morphological evolution and visceral regeneration.</title>
        <authorList>
            <person name="Zhang X."/>
            <person name="Sun L."/>
            <person name="Yuan J."/>
            <person name="Sun Y."/>
            <person name="Gao Y."/>
            <person name="Zhang L."/>
            <person name="Li S."/>
            <person name="Dai H."/>
            <person name="Hamel J.F."/>
            <person name="Liu C."/>
            <person name="Yu Y."/>
            <person name="Liu S."/>
            <person name="Lin W."/>
            <person name="Guo K."/>
            <person name="Jin S."/>
            <person name="Xu P."/>
            <person name="Storey K.B."/>
            <person name="Huan P."/>
            <person name="Zhang T."/>
            <person name="Zhou Y."/>
            <person name="Zhang J."/>
            <person name="Lin C."/>
            <person name="Li X."/>
            <person name="Xing L."/>
            <person name="Huo D."/>
            <person name="Sun M."/>
            <person name="Wang L."/>
            <person name="Mercier A."/>
            <person name="Li F."/>
            <person name="Yang H."/>
            <person name="Xiang J."/>
        </authorList>
    </citation>
    <scope>NUCLEOTIDE SEQUENCE [LARGE SCALE GENOMIC DNA]</scope>
    <source>
        <strain evidence="3">Shaxun</strain>
        <tissue evidence="3">Muscle</tissue>
    </source>
</reference>
<keyword evidence="1" id="KW-0175">Coiled coil</keyword>
<evidence type="ECO:0000313" key="3">
    <source>
        <dbReference type="EMBL" id="PIK38276.1"/>
    </source>
</evidence>
<feature type="region of interest" description="Disordered" evidence="2">
    <location>
        <begin position="115"/>
        <end position="138"/>
    </location>
</feature>
<gene>
    <name evidence="3" type="ORF">BSL78_24896</name>
</gene>
<evidence type="ECO:0000256" key="1">
    <source>
        <dbReference type="SAM" id="Coils"/>
    </source>
</evidence>
<protein>
    <submittedName>
        <fullName evidence="3">Putative golgin subfamily A member 6-like protein 22 isoform X2</fullName>
    </submittedName>
</protein>
<dbReference type="PANTHER" id="PTHR33309:SF1">
    <property type="entry name" value="MYB_SANT-LIKE DNA-BINDING DOMAIN-CONTAINING PROTEIN"/>
    <property type="match status" value="1"/>
</dbReference>
<organism evidence="3 4">
    <name type="scientific">Stichopus japonicus</name>
    <name type="common">Sea cucumber</name>
    <dbReference type="NCBI Taxonomy" id="307972"/>
    <lineage>
        <taxon>Eukaryota</taxon>
        <taxon>Metazoa</taxon>
        <taxon>Echinodermata</taxon>
        <taxon>Eleutherozoa</taxon>
        <taxon>Echinozoa</taxon>
        <taxon>Holothuroidea</taxon>
        <taxon>Aspidochirotacea</taxon>
        <taxon>Aspidochirotida</taxon>
        <taxon>Stichopodidae</taxon>
        <taxon>Apostichopus</taxon>
    </lineage>
</organism>
<dbReference type="PANTHER" id="PTHR33309">
    <property type="entry name" value="KERATIN, ULTRA HIGH-SULFUR MATRIX PROTEIN-LIKE"/>
    <property type="match status" value="1"/>
</dbReference>
<dbReference type="EMBL" id="MRZV01001380">
    <property type="protein sequence ID" value="PIK38276.1"/>
    <property type="molecule type" value="Genomic_DNA"/>
</dbReference>
<evidence type="ECO:0000313" key="4">
    <source>
        <dbReference type="Proteomes" id="UP000230750"/>
    </source>
</evidence>
<dbReference type="Proteomes" id="UP000230750">
    <property type="component" value="Unassembled WGS sequence"/>
</dbReference>
<dbReference type="AlphaFoldDB" id="A0A2G8JR90"/>
<feature type="compositionally biased region" description="Basic and acidic residues" evidence="2">
    <location>
        <begin position="129"/>
        <end position="138"/>
    </location>
</feature>
<feature type="coiled-coil region" evidence="1">
    <location>
        <begin position="178"/>
        <end position="205"/>
    </location>
</feature>
<accession>A0A2G8JR90</accession>
<feature type="region of interest" description="Disordered" evidence="2">
    <location>
        <begin position="75"/>
        <end position="100"/>
    </location>
</feature>
<sequence>MLTCDINDKVNRIRTFMKWTEAKDIILCKEVALQNPFQFRRGSLERGKVWSGVATELRKQSFKVDQRAVRDRYNSLKNKVQKNNSQDKRASGISPEETESQRELRVLLEDLANQEDDAELLPKTNASEEEQRRLDGQEVQKRACESFVETRKRHFADKENMPRKRNSGSDALQFLHQKMELEREMRKEELAMRRAEVKRDEAERDRRFELFQQQQQQTQQQFMQQQQQMQQHLAQQQQQMQNMLMMFMQSMKGNNKQ</sequence>
<dbReference type="OrthoDB" id="10062669at2759"/>